<evidence type="ECO:0000256" key="3">
    <source>
        <dbReference type="ARBA" id="ARBA00023002"/>
    </source>
</evidence>
<evidence type="ECO:0000256" key="1">
    <source>
        <dbReference type="ARBA" id="ARBA00006484"/>
    </source>
</evidence>
<organism evidence="4 5">
    <name type="scientific">Talaromyces proteolyticus</name>
    <dbReference type="NCBI Taxonomy" id="1131652"/>
    <lineage>
        <taxon>Eukaryota</taxon>
        <taxon>Fungi</taxon>
        <taxon>Dikarya</taxon>
        <taxon>Ascomycota</taxon>
        <taxon>Pezizomycotina</taxon>
        <taxon>Eurotiomycetes</taxon>
        <taxon>Eurotiomycetidae</taxon>
        <taxon>Eurotiales</taxon>
        <taxon>Trichocomaceae</taxon>
        <taxon>Talaromyces</taxon>
        <taxon>Talaromyces sect. Bacilispori</taxon>
    </lineage>
</organism>
<dbReference type="InterPro" id="IPR052178">
    <property type="entry name" value="Sec_Metab_Biosynth_SDR"/>
</dbReference>
<dbReference type="Pfam" id="PF00106">
    <property type="entry name" value="adh_short"/>
    <property type="match status" value="1"/>
</dbReference>
<keyword evidence="2" id="KW-0521">NADP</keyword>
<evidence type="ECO:0000313" key="4">
    <source>
        <dbReference type="EMBL" id="KAH8699140.1"/>
    </source>
</evidence>
<dbReference type="InterPro" id="IPR036291">
    <property type="entry name" value="NAD(P)-bd_dom_sf"/>
</dbReference>
<name>A0AAD4KS45_9EURO</name>
<proteinExistence type="inferred from homology"/>
<gene>
    <name evidence="4" type="ORF">BGW36DRAFT_377352</name>
</gene>
<dbReference type="PROSITE" id="PS00061">
    <property type="entry name" value="ADH_SHORT"/>
    <property type="match status" value="1"/>
</dbReference>
<dbReference type="PRINTS" id="PR00081">
    <property type="entry name" value="GDHRDH"/>
</dbReference>
<dbReference type="PANTHER" id="PTHR43618:SF2">
    <property type="entry name" value="CHAIN DEHYDROGENASE, PUTATIVE (AFU_ORTHOLOGUE AFUA_6G06930)-RELATED"/>
    <property type="match status" value="1"/>
</dbReference>
<dbReference type="Proteomes" id="UP001201262">
    <property type="component" value="Unassembled WGS sequence"/>
</dbReference>
<reference evidence="4" key="1">
    <citation type="submission" date="2021-12" db="EMBL/GenBank/DDBJ databases">
        <title>Convergent genome expansion in fungi linked to evolution of root-endophyte symbiosis.</title>
        <authorList>
            <consortium name="DOE Joint Genome Institute"/>
            <person name="Ke Y.-H."/>
            <person name="Bonito G."/>
            <person name="Liao H.-L."/>
            <person name="Looney B."/>
            <person name="Rojas-Flechas A."/>
            <person name="Nash J."/>
            <person name="Hameed K."/>
            <person name="Schadt C."/>
            <person name="Martin F."/>
            <person name="Crous P.W."/>
            <person name="Miettinen O."/>
            <person name="Magnuson J.K."/>
            <person name="Labbe J."/>
            <person name="Jacobson D."/>
            <person name="Doktycz M.J."/>
            <person name="Veneault-Fourrey C."/>
            <person name="Kuo A."/>
            <person name="Mondo S."/>
            <person name="Calhoun S."/>
            <person name="Riley R."/>
            <person name="Ohm R."/>
            <person name="LaButti K."/>
            <person name="Andreopoulos B."/>
            <person name="Pangilinan J."/>
            <person name="Nolan M."/>
            <person name="Tritt A."/>
            <person name="Clum A."/>
            <person name="Lipzen A."/>
            <person name="Daum C."/>
            <person name="Barry K."/>
            <person name="Grigoriev I.V."/>
            <person name="Vilgalys R."/>
        </authorList>
    </citation>
    <scope>NUCLEOTIDE SEQUENCE</scope>
    <source>
        <strain evidence="4">PMI_201</strain>
    </source>
</reference>
<sequence>MTYALRGRQVLITGGSRGLGALVAERFAAEGCNVAINYLSSKLVAEELAEKLRKKYNITACSIQGDTALQSDCKKLISECTQKLGNVDIVISNAGWTKFTDFGDLYAMTEEEWDKCWAVNVKGHFHLLRDAMPRFEENADGGVFLITSSIAGKYPSGSSLPYATTKAAAIHMMKGIAMTKGPKLRINAVCPGVLLTDWGRQFSDEYLEGIKDKSALKKLADIEDVADLYISLSKNKSITGSAVGIDSGRYIF</sequence>
<keyword evidence="5" id="KW-1185">Reference proteome</keyword>
<dbReference type="AlphaFoldDB" id="A0AAD4KS45"/>
<dbReference type="SUPFAM" id="SSF51735">
    <property type="entry name" value="NAD(P)-binding Rossmann-fold domains"/>
    <property type="match status" value="1"/>
</dbReference>
<dbReference type="CDD" id="cd05233">
    <property type="entry name" value="SDR_c"/>
    <property type="match status" value="1"/>
</dbReference>
<dbReference type="Gene3D" id="3.40.50.720">
    <property type="entry name" value="NAD(P)-binding Rossmann-like Domain"/>
    <property type="match status" value="1"/>
</dbReference>
<dbReference type="PANTHER" id="PTHR43618">
    <property type="entry name" value="7-ALPHA-HYDROXYSTEROID DEHYDROGENASE"/>
    <property type="match status" value="1"/>
</dbReference>
<dbReference type="GeneID" id="70246274"/>
<dbReference type="EMBL" id="JAJTJA010000005">
    <property type="protein sequence ID" value="KAH8699140.1"/>
    <property type="molecule type" value="Genomic_DNA"/>
</dbReference>
<dbReference type="GO" id="GO:0016491">
    <property type="term" value="F:oxidoreductase activity"/>
    <property type="evidence" value="ECO:0007669"/>
    <property type="project" value="UniProtKB-KW"/>
</dbReference>
<evidence type="ECO:0000256" key="2">
    <source>
        <dbReference type="ARBA" id="ARBA00022857"/>
    </source>
</evidence>
<dbReference type="InterPro" id="IPR002347">
    <property type="entry name" value="SDR_fam"/>
</dbReference>
<dbReference type="RefSeq" id="XP_046073604.1">
    <property type="nucleotide sequence ID" value="XM_046215987.1"/>
</dbReference>
<comment type="caution">
    <text evidence="4">The sequence shown here is derived from an EMBL/GenBank/DDBJ whole genome shotgun (WGS) entry which is preliminary data.</text>
</comment>
<comment type="similarity">
    <text evidence="1">Belongs to the short-chain dehydrogenases/reductases (SDR) family.</text>
</comment>
<evidence type="ECO:0000313" key="5">
    <source>
        <dbReference type="Proteomes" id="UP001201262"/>
    </source>
</evidence>
<protein>
    <submittedName>
        <fullName evidence="4">Short chain dehydrogenase/reductase</fullName>
    </submittedName>
</protein>
<accession>A0AAD4KS45</accession>
<keyword evidence="3" id="KW-0560">Oxidoreductase</keyword>
<dbReference type="InterPro" id="IPR020904">
    <property type="entry name" value="Sc_DH/Rdtase_CS"/>
</dbReference>